<gene>
    <name evidence="2" type="ORF">MCOS_LOCUS8220</name>
</gene>
<evidence type="ECO:0000256" key="1">
    <source>
        <dbReference type="SAM" id="MobiDB-lite"/>
    </source>
</evidence>
<feature type="compositionally biased region" description="Polar residues" evidence="1">
    <location>
        <begin position="335"/>
        <end position="347"/>
    </location>
</feature>
<reference evidence="4" key="2">
    <citation type="submission" date="2019-11" db="UniProtKB">
        <authorList>
            <consortium name="WormBaseParasite"/>
        </authorList>
    </citation>
    <scope>IDENTIFICATION</scope>
</reference>
<accession>A0A0R3UKS1</accession>
<sequence length="477" mass="53694">MNQQFQNFRQYGNGSAYGNFGGSPNQNQKHLRGRPRRMLMRELVQSKESGTELVGYSMGVVQSPLRKDSVLSSRQNARYDGLEHGDPDLAPWAVLKSRFKRYDEVTFPISLCTHLHRHLLSCAQLHDGNTGTSANTEGNDPVFDLSKLVPAEFCDRDVNCSLKVLSKRPTMSTDDSTDEDGKVRRWLQAGPITQTEGASTNGENGSRPLPVHLRTVCLEIYESLLPNLIAFISDICVRYQALGQPPQVKYLYSPSGERRYFFDIHNTRYGNRLHISQVTDFHRSVIGIPLESLVTFRDRLTQLIDVLKLEDGKHVREALEKYSSRPVRRRPIRPTSCSQSATMATVDSQHMAQASLVVENQASSKKSTKADKGSRETPSSQHRNPPPPQLTAKHHVTSSESQTMSQDLEPEIKEIPIEAQQVVSEKEQQELQQQHQTKTNKKRKNSKKKPAATNAIRTEVVEVKEGSKDSVPERNGD</sequence>
<organism evidence="4">
    <name type="scientific">Mesocestoides corti</name>
    <name type="common">Flatworm</name>
    <dbReference type="NCBI Taxonomy" id="53468"/>
    <lineage>
        <taxon>Eukaryota</taxon>
        <taxon>Metazoa</taxon>
        <taxon>Spiralia</taxon>
        <taxon>Lophotrochozoa</taxon>
        <taxon>Platyhelminthes</taxon>
        <taxon>Cestoda</taxon>
        <taxon>Eucestoda</taxon>
        <taxon>Cyclophyllidea</taxon>
        <taxon>Mesocestoididae</taxon>
        <taxon>Mesocestoides</taxon>
    </lineage>
</organism>
<evidence type="ECO:0000313" key="3">
    <source>
        <dbReference type="Proteomes" id="UP000267029"/>
    </source>
</evidence>
<feature type="region of interest" description="Disordered" evidence="1">
    <location>
        <begin position="359"/>
        <end position="477"/>
    </location>
</feature>
<dbReference type="WBParaSite" id="MCU_005492-RA">
    <property type="protein sequence ID" value="MCU_005492-RA"/>
    <property type="gene ID" value="MCU_005492"/>
</dbReference>
<feature type="compositionally biased region" description="Basic residues" evidence="1">
    <location>
        <begin position="438"/>
        <end position="450"/>
    </location>
</feature>
<dbReference type="OrthoDB" id="6249779at2759"/>
<keyword evidence="3" id="KW-1185">Reference proteome</keyword>
<evidence type="ECO:0000313" key="4">
    <source>
        <dbReference type="WBParaSite" id="MCU_005492-RA"/>
    </source>
</evidence>
<evidence type="ECO:0000313" key="2">
    <source>
        <dbReference type="EMBL" id="VDD82217.1"/>
    </source>
</evidence>
<dbReference type="AlphaFoldDB" id="A0A0R3UKS1"/>
<feature type="compositionally biased region" description="Basic and acidic residues" evidence="1">
    <location>
        <begin position="459"/>
        <end position="477"/>
    </location>
</feature>
<proteinExistence type="predicted"/>
<dbReference type="Gene3D" id="3.10.450.700">
    <property type="match status" value="1"/>
</dbReference>
<feature type="region of interest" description="Disordered" evidence="1">
    <location>
        <begin position="321"/>
        <end position="347"/>
    </location>
</feature>
<protein>
    <submittedName>
        <fullName evidence="4">Protein kinase domain-containing protein</fullName>
    </submittedName>
</protein>
<name>A0A0R3UKS1_MESCO</name>
<reference evidence="2 3" key="1">
    <citation type="submission" date="2018-10" db="EMBL/GenBank/DDBJ databases">
        <authorList>
            <consortium name="Pathogen Informatics"/>
        </authorList>
    </citation>
    <scope>NUCLEOTIDE SEQUENCE [LARGE SCALE GENOMIC DNA]</scope>
</reference>
<dbReference type="Proteomes" id="UP000267029">
    <property type="component" value="Unassembled WGS sequence"/>
</dbReference>
<dbReference type="EMBL" id="UXSR01005474">
    <property type="protein sequence ID" value="VDD82217.1"/>
    <property type="molecule type" value="Genomic_DNA"/>
</dbReference>